<dbReference type="Pfam" id="PF21529">
    <property type="entry name" value="GLV1-2"/>
    <property type="match status" value="1"/>
</dbReference>
<protein>
    <submittedName>
        <fullName evidence="2">Uncharacterized protein</fullName>
    </submittedName>
</protein>
<dbReference type="AlphaFoldDB" id="A0AAV6P381"/>
<keyword evidence="3" id="KW-1185">Reference proteome</keyword>
<proteinExistence type="predicted"/>
<dbReference type="InterPro" id="IPR049306">
    <property type="entry name" value="GLV1-2"/>
</dbReference>
<gene>
    <name evidence="2" type="ORF">SDJN03_02601</name>
</gene>
<feature type="signal peptide" evidence="1">
    <location>
        <begin position="1"/>
        <end position="34"/>
    </location>
</feature>
<dbReference type="Proteomes" id="UP000685013">
    <property type="component" value="Chromosome 2"/>
</dbReference>
<organism evidence="2 3">
    <name type="scientific">Cucurbita argyrosperma subsp. sororia</name>
    <dbReference type="NCBI Taxonomy" id="37648"/>
    <lineage>
        <taxon>Eukaryota</taxon>
        <taxon>Viridiplantae</taxon>
        <taxon>Streptophyta</taxon>
        <taxon>Embryophyta</taxon>
        <taxon>Tracheophyta</taxon>
        <taxon>Spermatophyta</taxon>
        <taxon>Magnoliopsida</taxon>
        <taxon>eudicotyledons</taxon>
        <taxon>Gunneridae</taxon>
        <taxon>Pentapetalae</taxon>
        <taxon>rosids</taxon>
        <taxon>fabids</taxon>
        <taxon>Cucurbitales</taxon>
        <taxon>Cucurbitaceae</taxon>
        <taxon>Cucurbiteae</taxon>
        <taxon>Cucurbita</taxon>
    </lineage>
</organism>
<dbReference type="EMBL" id="JAGKQH010000002">
    <property type="protein sequence ID" value="KAG6605284.1"/>
    <property type="molecule type" value="Genomic_DNA"/>
</dbReference>
<evidence type="ECO:0000313" key="3">
    <source>
        <dbReference type="Proteomes" id="UP000685013"/>
    </source>
</evidence>
<evidence type="ECO:0000256" key="1">
    <source>
        <dbReference type="SAM" id="SignalP"/>
    </source>
</evidence>
<sequence>MVPKASTLSCVRLLRLLPLLFLFILLVTTPGSFGAPSLLEKTRHSEEDQLATISHGGALENAYDLGAMDYTPAGPSPPVHNNPN</sequence>
<accession>A0AAV6P381</accession>
<evidence type="ECO:0000313" key="2">
    <source>
        <dbReference type="EMBL" id="KAG6605284.1"/>
    </source>
</evidence>
<feature type="chain" id="PRO_5043899446" evidence="1">
    <location>
        <begin position="35"/>
        <end position="84"/>
    </location>
</feature>
<name>A0AAV6P381_9ROSI</name>
<keyword evidence="1" id="KW-0732">Signal</keyword>
<comment type="caution">
    <text evidence="2">The sequence shown here is derived from an EMBL/GenBank/DDBJ whole genome shotgun (WGS) entry which is preliminary data.</text>
</comment>
<feature type="non-terminal residue" evidence="2">
    <location>
        <position position="1"/>
    </location>
</feature>
<reference evidence="2 3" key="1">
    <citation type="journal article" date="2021" name="Hortic Res">
        <title>The domestication of Cucurbita argyrosperma as revealed by the genome of its wild relative.</title>
        <authorList>
            <person name="Barrera-Redondo J."/>
            <person name="Sanchez-de la Vega G."/>
            <person name="Aguirre-Liguori J.A."/>
            <person name="Castellanos-Morales G."/>
            <person name="Gutierrez-Guerrero Y.T."/>
            <person name="Aguirre-Dugua X."/>
            <person name="Aguirre-Planter E."/>
            <person name="Tenaillon M.I."/>
            <person name="Lira-Saade R."/>
            <person name="Eguiarte L.E."/>
        </authorList>
    </citation>
    <scope>NUCLEOTIDE SEQUENCE [LARGE SCALE GENOMIC DNA]</scope>
    <source>
        <strain evidence="2">JBR-2021</strain>
    </source>
</reference>